<dbReference type="Pfam" id="PF00440">
    <property type="entry name" value="TetR_N"/>
    <property type="match status" value="1"/>
</dbReference>
<gene>
    <name evidence="6" type="ORF">F0U60_31060</name>
</gene>
<dbReference type="InterPro" id="IPR001647">
    <property type="entry name" value="HTH_TetR"/>
</dbReference>
<dbReference type="Proteomes" id="UP001611383">
    <property type="component" value="Chromosome"/>
</dbReference>
<keyword evidence="7" id="KW-1185">Reference proteome</keyword>
<evidence type="ECO:0000313" key="6">
    <source>
        <dbReference type="EMBL" id="WNG48086.1"/>
    </source>
</evidence>
<name>A0ABY9WY64_9BACT</name>
<reference evidence="6 7" key="1">
    <citation type="submission" date="2019-08" db="EMBL/GenBank/DDBJ databases">
        <title>Archangium and Cystobacter genomes.</title>
        <authorList>
            <person name="Chen I.-C.K."/>
            <person name="Wielgoss S."/>
        </authorList>
    </citation>
    <scope>NUCLEOTIDE SEQUENCE [LARGE SCALE GENOMIC DNA]</scope>
    <source>
        <strain evidence="6 7">Cbm 6</strain>
    </source>
</reference>
<dbReference type="SUPFAM" id="SSF46689">
    <property type="entry name" value="Homeodomain-like"/>
    <property type="match status" value="1"/>
</dbReference>
<keyword evidence="1" id="KW-0805">Transcription regulation</keyword>
<organism evidence="6 7">
    <name type="scientific">Archangium minus</name>
    <dbReference type="NCBI Taxonomy" id="83450"/>
    <lineage>
        <taxon>Bacteria</taxon>
        <taxon>Pseudomonadati</taxon>
        <taxon>Myxococcota</taxon>
        <taxon>Myxococcia</taxon>
        <taxon>Myxococcales</taxon>
        <taxon>Cystobacterineae</taxon>
        <taxon>Archangiaceae</taxon>
        <taxon>Archangium</taxon>
    </lineage>
</organism>
<evidence type="ECO:0000256" key="4">
    <source>
        <dbReference type="PROSITE-ProRule" id="PRU00335"/>
    </source>
</evidence>
<protein>
    <submittedName>
        <fullName evidence="6">TetR/AcrR family transcriptional regulator</fullName>
    </submittedName>
</protein>
<evidence type="ECO:0000313" key="7">
    <source>
        <dbReference type="Proteomes" id="UP001611383"/>
    </source>
</evidence>
<proteinExistence type="predicted"/>
<keyword evidence="2 4" id="KW-0238">DNA-binding</keyword>
<dbReference type="PANTHER" id="PTHR47506">
    <property type="entry name" value="TRANSCRIPTIONAL REGULATORY PROTEIN"/>
    <property type="match status" value="1"/>
</dbReference>
<feature type="DNA-binding region" description="H-T-H motif" evidence="4">
    <location>
        <begin position="45"/>
        <end position="64"/>
    </location>
</feature>
<dbReference type="Gene3D" id="1.10.357.10">
    <property type="entry name" value="Tetracycline Repressor, domain 2"/>
    <property type="match status" value="1"/>
</dbReference>
<dbReference type="PRINTS" id="PR00455">
    <property type="entry name" value="HTHTETR"/>
</dbReference>
<evidence type="ECO:0000256" key="3">
    <source>
        <dbReference type="ARBA" id="ARBA00023163"/>
    </source>
</evidence>
<dbReference type="InterPro" id="IPR009057">
    <property type="entry name" value="Homeodomain-like_sf"/>
</dbReference>
<feature type="domain" description="HTH tetR-type" evidence="5">
    <location>
        <begin position="22"/>
        <end position="82"/>
    </location>
</feature>
<evidence type="ECO:0000256" key="2">
    <source>
        <dbReference type="ARBA" id="ARBA00023125"/>
    </source>
</evidence>
<dbReference type="PANTHER" id="PTHR47506:SF1">
    <property type="entry name" value="HTH-TYPE TRANSCRIPTIONAL REGULATOR YJDC"/>
    <property type="match status" value="1"/>
</dbReference>
<sequence>MTRKAREREVHTLAMAKRMAKEQRRRQLLETASEIVRTEGTEALTLGYLAERAGVTKPIAYEHFGTRAGLLIALYRDYDERQILAMRAALEAKGRTLKDVVEIVSAAYIDCVLTAGPEFGAISAALSATEEMEDFRQSLRDSYVAEYRKAFARFMKLPRQEGQVLMEGILGASEALAQAAASGRTSREQAIAALSRIMIGALSAPDRP</sequence>
<evidence type="ECO:0000259" key="5">
    <source>
        <dbReference type="PROSITE" id="PS50977"/>
    </source>
</evidence>
<dbReference type="PROSITE" id="PS50977">
    <property type="entry name" value="HTH_TETR_2"/>
    <property type="match status" value="1"/>
</dbReference>
<accession>A0ABY9WY64</accession>
<dbReference type="EMBL" id="CP043494">
    <property type="protein sequence ID" value="WNG48086.1"/>
    <property type="molecule type" value="Genomic_DNA"/>
</dbReference>
<evidence type="ECO:0000256" key="1">
    <source>
        <dbReference type="ARBA" id="ARBA00023015"/>
    </source>
</evidence>
<keyword evidence="3" id="KW-0804">Transcription</keyword>